<dbReference type="SUPFAM" id="SSF56176">
    <property type="entry name" value="FAD-binding/transporter-associated domain-like"/>
    <property type="match status" value="1"/>
</dbReference>
<dbReference type="InterPro" id="IPR006094">
    <property type="entry name" value="Oxid_FAD_bind_N"/>
</dbReference>
<evidence type="ECO:0000256" key="1">
    <source>
        <dbReference type="ARBA" id="ARBA00005466"/>
    </source>
</evidence>
<dbReference type="InterPro" id="IPR016169">
    <property type="entry name" value="FAD-bd_PCMH_sub2"/>
</dbReference>
<dbReference type="PANTHER" id="PTHR42973">
    <property type="entry name" value="BINDING OXIDOREDUCTASE, PUTATIVE (AFU_ORTHOLOGUE AFUA_1G17690)-RELATED"/>
    <property type="match status" value="1"/>
</dbReference>
<gene>
    <name evidence="6" type="ORF">FJTKL_12850</name>
</gene>
<evidence type="ECO:0000259" key="5">
    <source>
        <dbReference type="PROSITE" id="PS51387"/>
    </source>
</evidence>
<keyword evidence="3" id="KW-0274">FAD</keyword>
<evidence type="ECO:0000256" key="2">
    <source>
        <dbReference type="ARBA" id="ARBA00022630"/>
    </source>
</evidence>
<evidence type="ECO:0000313" key="6">
    <source>
        <dbReference type="EMBL" id="KAL2291449.1"/>
    </source>
</evidence>
<reference evidence="6 7" key="1">
    <citation type="submission" date="2024-03" db="EMBL/GenBank/DDBJ databases">
        <title>A high-quality draft genome sequence of Diaporthe vaccinii, a causative agent of upright dieback and viscid rot disease in cranberry plants.</title>
        <authorList>
            <person name="Sarrasin M."/>
            <person name="Lang B.F."/>
            <person name="Burger G."/>
        </authorList>
    </citation>
    <scope>NUCLEOTIDE SEQUENCE [LARGE SCALE GENOMIC DNA]</scope>
    <source>
        <strain evidence="6 7">IS7</strain>
    </source>
</reference>
<evidence type="ECO:0000256" key="4">
    <source>
        <dbReference type="ARBA" id="ARBA00023002"/>
    </source>
</evidence>
<keyword evidence="7" id="KW-1185">Reference proteome</keyword>
<dbReference type="Proteomes" id="UP001600888">
    <property type="component" value="Unassembled WGS sequence"/>
</dbReference>
<dbReference type="EMBL" id="JBAWTH010000006">
    <property type="protein sequence ID" value="KAL2291451.1"/>
    <property type="molecule type" value="Genomic_DNA"/>
</dbReference>
<name>A0ABR4F9R7_9PEZI</name>
<dbReference type="InterPro" id="IPR016166">
    <property type="entry name" value="FAD-bd_PCMH"/>
</dbReference>
<dbReference type="Gene3D" id="3.30.465.10">
    <property type="match status" value="1"/>
</dbReference>
<keyword evidence="2" id="KW-0285">Flavoprotein</keyword>
<sequence length="485" mass="51821">MLNNTGACCLALASAFGNKTAFPSSTPYASSLGSYFSHQEASVSPLCIVFPTTTDDVSIAIKTLTSISSRHDASPDTKTACQFAIRSGGHTSIAGAANIQGGVTLDLTNLDTIKLSPDQSIVSVGPGNSWDAVYSVLDGLNLSVAGGRTAGVGVGGLSLGGGISYLSTRYGWTSDTIINYELVLANGSIVSANAEQNPDLLWALRGGGNNFGVVTRVDLQTFEQEPFWGGYLYHTASFWEEEATQFDSINSAKAYDEYAHLTLTWGYSAAAGSIISNQVQYTKSPAVADPAIFQPLTESSPIFSSLGISNTSGFSTALAGQQVYGERQFWTTATLVSTEKAVKITYEHFNASLGVIEDVENIVYALTLEPLPPALYARHASSNPLGFQNRTDSLIIVLLTVSYTNEADDSRVERAGREMIAGIENDARKLDLLDSFLYLNYAGSYQDPIATYGEENVRRLRAIAYAVDPEGVFRTQVPGGFKIPQ</sequence>
<comment type="caution">
    <text evidence="6">The sequence shown here is derived from an EMBL/GenBank/DDBJ whole genome shotgun (WGS) entry which is preliminary data.</text>
</comment>
<dbReference type="PANTHER" id="PTHR42973:SF22">
    <property type="entry name" value="FAD-BINDING PCMH-TYPE DOMAIN-CONTAINING PROTEIN-RELATED"/>
    <property type="match status" value="1"/>
</dbReference>
<protein>
    <recommendedName>
        <fullName evidence="5">FAD-binding PCMH-type domain-containing protein</fullName>
    </recommendedName>
</protein>
<organism evidence="6 7">
    <name type="scientific">Diaporthe vaccinii</name>
    <dbReference type="NCBI Taxonomy" id="105482"/>
    <lineage>
        <taxon>Eukaryota</taxon>
        <taxon>Fungi</taxon>
        <taxon>Dikarya</taxon>
        <taxon>Ascomycota</taxon>
        <taxon>Pezizomycotina</taxon>
        <taxon>Sordariomycetes</taxon>
        <taxon>Sordariomycetidae</taxon>
        <taxon>Diaporthales</taxon>
        <taxon>Diaporthaceae</taxon>
        <taxon>Diaporthe</taxon>
        <taxon>Diaporthe eres species complex</taxon>
    </lineage>
</organism>
<proteinExistence type="inferred from homology"/>
<dbReference type="EMBL" id="JBAWTH010000006">
    <property type="protein sequence ID" value="KAL2291449.1"/>
    <property type="molecule type" value="Genomic_DNA"/>
</dbReference>
<feature type="domain" description="FAD-binding PCMH-type" evidence="5">
    <location>
        <begin position="41"/>
        <end position="224"/>
    </location>
</feature>
<comment type="similarity">
    <text evidence="1">Belongs to the oxygen-dependent FAD-linked oxidoreductase family.</text>
</comment>
<dbReference type="PROSITE" id="PS51387">
    <property type="entry name" value="FAD_PCMH"/>
    <property type="match status" value="1"/>
</dbReference>
<evidence type="ECO:0000256" key="3">
    <source>
        <dbReference type="ARBA" id="ARBA00022827"/>
    </source>
</evidence>
<dbReference type="InterPro" id="IPR050416">
    <property type="entry name" value="FAD-linked_Oxidoreductase"/>
</dbReference>
<dbReference type="Pfam" id="PF01565">
    <property type="entry name" value="FAD_binding_4"/>
    <property type="match status" value="1"/>
</dbReference>
<accession>A0ABR4F9R7</accession>
<keyword evidence="4" id="KW-0560">Oxidoreductase</keyword>
<dbReference type="InterPro" id="IPR036318">
    <property type="entry name" value="FAD-bd_PCMH-like_sf"/>
</dbReference>
<evidence type="ECO:0000313" key="7">
    <source>
        <dbReference type="Proteomes" id="UP001600888"/>
    </source>
</evidence>